<dbReference type="InterPro" id="IPR007627">
    <property type="entry name" value="RNA_pol_sigma70_r2"/>
</dbReference>
<dbReference type="InterPro" id="IPR013249">
    <property type="entry name" value="RNA_pol_sigma70_r4_t2"/>
</dbReference>
<keyword evidence="4" id="KW-0804">Transcription</keyword>
<keyword evidence="2" id="KW-0805">Transcription regulation</keyword>
<dbReference type="Gene3D" id="1.10.1740.10">
    <property type="match status" value="1"/>
</dbReference>
<evidence type="ECO:0000256" key="4">
    <source>
        <dbReference type="ARBA" id="ARBA00023163"/>
    </source>
</evidence>
<evidence type="ECO:0000259" key="5">
    <source>
        <dbReference type="Pfam" id="PF04542"/>
    </source>
</evidence>
<dbReference type="InterPro" id="IPR014284">
    <property type="entry name" value="RNA_pol_sigma-70_dom"/>
</dbReference>
<dbReference type="RefSeq" id="WP_336557325.1">
    <property type="nucleotide sequence ID" value="NZ_JAYLLN010000005.1"/>
</dbReference>
<keyword evidence="3" id="KW-0731">Sigma factor</keyword>
<evidence type="ECO:0000259" key="6">
    <source>
        <dbReference type="Pfam" id="PF08281"/>
    </source>
</evidence>
<dbReference type="SUPFAM" id="SSF88659">
    <property type="entry name" value="Sigma3 and sigma4 domains of RNA polymerase sigma factors"/>
    <property type="match status" value="1"/>
</dbReference>
<dbReference type="Gene3D" id="1.10.10.10">
    <property type="entry name" value="Winged helix-like DNA-binding domain superfamily/Winged helix DNA-binding domain"/>
    <property type="match status" value="1"/>
</dbReference>
<dbReference type="InterPro" id="IPR036388">
    <property type="entry name" value="WH-like_DNA-bd_sf"/>
</dbReference>
<sequence>MEPSKLLHTWKECLSNNRKAQSELYQYFAPKMYAVCLRFAENAESAQDILQIGFIKVFSKGQNFEGKGSLEGWIRKVMLNSAIEYYRKNKTVFQTTDSISEDHHELPADFDMHSLGYKDLLNMIKELPIGYRTVFSLYAIEGYNHKEIAEMLDMSEGTSKSQLSRARQWLKEKLKKMEENIHERSRI</sequence>
<comment type="similarity">
    <text evidence="1">Belongs to the sigma-70 factor family. ECF subfamily.</text>
</comment>
<evidence type="ECO:0000256" key="3">
    <source>
        <dbReference type="ARBA" id="ARBA00023082"/>
    </source>
</evidence>
<feature type="domain" description="RNA polymerase sigma-70 region 2" evidence="5">
    <location>
        <begin position="24"/>
        <end position="90"/>
    </location>
</feature>
<dbReference type="Pfam" id="PF08281">
    <property type="entry name" value="Sigma70_r4_2"/>
    <property type="match status" value="1"/>
</dbReference>
<dbReference type="Proteomes" id="UP001363035">
    <property type="component" value="Unassembled WGS sequence"/>
</dbReference>
<accession>A0ABU8I3Q2</accession>
<evidence type="ECO:0000313" key="8">
    <source>
        <dbReference type="Proteomes" id="UP001363035"/>
    </source>
</evidence>
<proteinExistence type="inferred from homology"/>
<reference evidence="7 8" key="1">
    <citation type="submission" date="2024-01" db="EMBL/GenBank/DDBJ databases">
        <title>Sphingobacterium tenebrionis sp. nov., a novel endophyte isolated from tenebrio molitor intestines.</title>
        <authorList>
            <person name="Zhang C."/>
        </authorList>
    </citation>
    <scope>NUCLEOTIDE SEQUENCE [LARGE SCALE GENOMIC DNA]</scope>
    <source>
        <strain evidence="7 8">PU5-4</strain>
    </source>
</reference>
<evidence type="ECO:0000313" key="7">
    <source>
        <dbReference type="EMBL" id="MEI5984064.1"/>
    </source>
</evidence>
<evidence type="ECO:0000256" key="1">
    <source>
        <dbReference type="ARBA" id="ARBA00010641"/>
    </source>
</evidence>
<dbReference type="InterPro" id="IPR039425">
    <property type="entry name" value="RNA_pol_sigma-70-like"/>
</dbReference>
<evidence type="ECO:0000256" key="2">
    <source>
        <dbReference type="ARBA" id="ARBA00023015"/>
    </source>
</evidence>
<dbReference type="PANTHER" id="PTHR43133:SF46">
    <property type="entry name" value="RNA POLYMERASE SIGMA-70 FACTOR ECF SUBFAMILY"/>
    <property type="match status" value="1"/>
</dbReference>
<name>A0ABU8I3Q2_9SPHI</name>
<comment type="caution">
    <text evidence="7">The sequence shown here is derived from an EMBL/GenBank/DDBJ whole genome shotgun (WGS) entry which is preliminary data.</text>
</comment>
<feature type="domain" description="RNA polymerase sigma factor 70 region 4 type 2" evidence="6">
    <location>
        <begin position="119"/>
        <end position="170"/>
    </location>
</feature>
<dbReference type="CDD" id="cd06171">
    <property type="entry name" value="Sigma70_r4"/>
    <property type="match status" value="1"/>
</dbReference>
<organism evidence="7 8">
    <name type="scientific">Sphingobacterium tenebrionis</name>
    <dbReference type="NCBI Taxonomy" id="3111775"/>
    <lineage>
        <taxon>Bacteria</taxon>
        <taxon>Pseudomonadati</taxon>
        <taxon>Bacteroidota</taxon>
        <taxon>Sphingobacteriia</taxon>
        <taxon>Sphingobacteriales</taxon>
        <taxon>Sphingobacteriaceae</taxon>
        <taxon>Sphingobacterium</taxon>
    </lineage>
</organism>
<protein>
    <submittedName>
        <fullName evidence="7">RNA polymerase sigma factor</fullName>
    </submittedName>
</protein>
<dbReference type="SUPFAM" id="SSF88946">
    <property type="entry name" value="Sigma2 domain of RNA polymerase sigma factors"/>
    <property type="match status" value="1"/>
</dbReference>
<dbReference type="EMBL" id="JAYLLN010000005">
    <property type="protein sequence ID" value="MEI5984064.1"/>
    <property type="molecule type" value="Genomic_DNA"/>
</dbReference>
<dbReference type="PANTHER" id="PTHR43133">
    <property type="entry name" value="RNA POLYMERASE ECF-TYPE SIGMA FACTO"/>
    <property type="match status" value="1"/>
</dbReference>
<dbReference type="InterPro" id="IPR013324">
    <property type="entry name" value="RNA_pol_sigma_r3/r4-like"/>
</dbReference>
<dbReference type="InterPro" id="IPR013325">
    <property type="entry name" value="RNA_pol_sigma_r2"/>
</dbReference>
<keyword evidence="8" id="KW-1185">Reference proteome</keyword>
<dbReference type="NCBIfam" id="TIGR02937">
    <property type="entry name" value="sigma70-ECF"/>
    <property type="match status" value="1"/>
</dbReference>
<dbReference type="Pfam" id="PF04542">
    <property type="entry name" value="Sigma70_r2"/>
    <property type="match status" value="1"/>
</dbReference>
<gene>
    <name evidence="7" type="ORF">VJ786_04015</name>
</gene>